<keyword evidence="1" id="KW-0472">Membrane</keyword>
<reference evidence="2 3" key="1">
    <citation type="journal article" date="2010" name="Stand. Genomic Sci.">
        <title>Complete genome sequence of Cellulophaga algicola type strain (IC166).</title>
        <authorList>
            <person name="Abt B."/>
            <person name="Lu M."/>
            <person name="Misra M."/>
            <person name="Han C."/>
            <person name="Nolan M."/>
            <person name="Lucas S."/>
            <person name="Hammon N."/>
            <person name="Deshpande S."/>
            <person name="Cheng J.F."/>
            <person name="Tapia R."/>
            <person name="Goodwin L."/>
            <person name="Pitluck S."/>
            <person name="Liolios K."/>
            <person name="Pagani I."/>
            <person name="Ivanova N."/>
            <person name="Mavromatis K."/>
            <person name="Ovchinikova G."/>
            <person name="Pati A."/>
            <person name="Chen A."/>
            <person name="Palaniappan K."/>
            <person name="Land M."/>
            <person name="Hauser L."/>
            <person name="Chang Y.J."/>
            <person name="Jeffries C.D."/>
            <person name="Detter J.C."/>
            <person name="Brambilla E."/>
            <person name="Rohde M."/>
            <person name="Tindall B.J."/>
            <person name="Goker M."/>
            <person name="Woyke T."/>
            <person name="Bristow J."/>
            <person name="Eisen J.A."/>
            <person name="Markowitz V."/>
            <person name="Hugenholtz P."/>
            <person name="Kyrpides N.C."/>
            <person name="Klenk H.P."/>
            <person name="Lapidus A."/>
        </authorList>
    </citation>
    <scope>NUCLEOTIDE SEQUENCE [LARGE SCALE GENOMIC DNA]</scope>
    <source>
        <strain evidence="3">DSM 14237 / IC166 / ACAM 630</strain>
    </source>
</reference>
<dbReference type="HOGENOM" id="CLU_1584138_0_0_10"/>
<keyword evidence="3" id="KW-1185">Reference proteome</keyword>
<dbReference type="EMBL" id="CP002453">
    <property type="protein sequence ID" value="ADV47566.1"/>
    <property type="molecule type" value="Genomic_DNA"/>
</dbReference>
<name>E6X7X3_CELAD</name>
<gene>
    <name evidence="2" type="ordered locus">Celal_0216</name>
</gene>
<dbReference type="KEGG" id="cao:Celal_0216"/>
<feature type="transmembrane region" description="Helical" evidence="1">
    <location>
        <begin position="89"/>
        <end position="110"/>
    </location>
</feature>
<dbReference type="AlphaFoldDB" id="E6X7X3"/>
<protein>
    <submittedName>
        <fullName evidence="2">Uncharacterized protein</fullName>
    </submittedName>
</protein>
<proteinExistence type="predicted"/>
<keyword evidence="1" id="KW-1133">Transmembrane helix</keyword>
<accession>E6X7X3</accession>
<dbReference type="eggNOG" id="ENOG5032T7M">
    <property type="taxonomic scope" value="Bacteria"/>
</dbReference>
<dbReference type="OrthoDB" id="1431520at2"/>
<evidence type="ECO:0000313" key="3">
    <source>
        <dbReference type="Proteomes" id="UP000008634"/>
    </source>
</evidence>
<sequence>MKIFPTKIHLVTLTEDSSIAISELQKKMLSEKQFVSDWDKQVFIGKINDSEFEVKLSKKVYGAFCVIKGKLENKNGVLKIGINKNFKTVLFGLFLLPIIGFIISLIINGFGNSKELIFPTIMFPIALRFVFIEFGFRIISENGLNKLSKIIGVEKK</sequence>
<feature type="transmembrane region" description="Helical" evidence="1">
    <location>
        <begin position="116"/>
        <end position="139"/>
    </location>
</feature>
<dbReference type="Proteomes" id="UP000008634">
    <property type="component" value="Chromosome"/>
</dbReference>
<evidence type="ECO:0000256" key="1">
    <source>
        <dbReference type="SAM" id="Phobius"/>
    </source>
</evidence>
<keyword evidence="1" id="KW-0812">Transmembrane</keyword>
<organism evidence="2 3">
    <name type="scientific">Cellulophaga algicola (strain DSM 14237 / IC166 / ACAM 630)</name>
    <dbReference type="NCBI Taxonomy" id="688270"/>
    <lineage>
        <taxon>Bacteria</taxon>
        <taxon>Pseudomonadati</taxon>
        <taxon>Bacteroidota</taxon>
        <taxon>Flavobacteriia</taxon>
        <taxon>Flavobacteriales</taxon>
        <taxon>Flavobacteriaceae</taxon>
        <taxon>Cellulophaga</taxon>
    </lineage>
</organism>
<evidence type="ECO:0000313" key="2">
    <source>
        <dbReference type="EMBL" id="ADV47566.1"/>
    </source>
</evidence>
<dbReference type="RefSeq" id="WP_013549064.1">
    <property type="nucleotide sequence ID" value="NC_014934.1"/>
</dbReference>